<feature type="domain" description="Calcineurin-like phosphoesterase" evidence="2">
    <location>
        <begin position="49"/>
        <end position="224"/>
    </location>
</feature>
<dbReference type="eggNOG" id="COG0639">
    <property type="taxonomic scope" value="Bacteria"/>
</dbReference>
<keyword evidence="4" id="KW-1185">Reference proteome</keyword>
<proteinExistence type="inferred from homology"/>
<dbReference type="Gene3D" id="3.60.21.10">
    <property type="match status" value="1"/>
</dbReference>
<dbReference type="InterPro" id="IPR029052">
    <property type="entry name" value="Metallo-depent_PP-like"/>
</dbReference>
<dbReference type="CDD" id="cd00838">
    <property type="entry name" value="MPP_superfamily"/>
    <property type="match status" value="1"/>
</dbReference>
<evidence type="ECO:0000259" key="2">
    <source>
        <dbReference type="Pfam" id="PF12850"/>
    </source>
</evidence>
<dbReference type="PANTHER" id="PTHR42850:SF2">
    <property type="entry name" value="BLL5683 PROTEIN"/>
    <property type="match status" value="1"/>
</dbReference>
<dbReference type="EMBL" id="CP003280">
    <property type="protein sequence ID" value="AFL80181.1"/>
    <property type="molecule type" value="Genomic_DNA"/>
</dbReference>
<dbReference type="InterPro" id="IPR050126">
    <property type="entry name" value="Ap4A_hydrolase"/>
</dbReference>
<evidence type="ECO:0000313" key="3">
    <source>
        <dbReference type="EMBL" id="AFL80181.1"/>
    </source>
</evidence>
<dbReference type="HOGENOM" id="CLU_074761_1_1_10"/>
<dbReference type="AlphaFoldDB" id="I3YT63"/>
<dbReference type="GO" id="GO:0005737">
    <property type="term" value="C:cytoplasm"/>
    <property type="evidence" value="ECO:0007669"/>
    <property type="project" value="TreeGrafter"/>
</dbReference>
<dbReference type="PATRIC" id="fig|746697.3.peg.671"/>
<dbReference type="Pfam" id="PF12850">
    <property type="entry name" value="Metallophos_2"/>
    <property type="match status" value="1"/>
</dbReference>
<dbReference type="GO" id="GO:0016791">
    <property type="term" value="F:phosphatase activity"/>
    <property type="evidence" value="ECO:0007669"/>
    <property type="project" value="TreeGrafter"/>
</dbReference>
<dbReference type="SUPFAM" id="SSF56300">
    <property type="entry name" value="Metallo-dependent phosphatases"/>
    <property type="match status" value="1"/>
</dbReference>
<dbReference type="KEGG" id="asl:Aeqsu_0673"/>
<dbReference type="InterPro" id="IPR024654">
    <property type="entry name" value="Calcineurin-like_PHP_lpxH"/>
</dbReference>
<dbReference type="InterPro" id="IPR011152">
    <property type="entry name" value="Pesterase_MJ0912"/>
</dbReference>
<dbReference type="STRING" id="746697.Aeqsu_0673"/>
<protein>
    <recommendedName>
        <fullName evidence="2">Calcineurin-like phosphoesterase domain-containing protein</fullName>
    </recommendedName>
</protein>
<gene>
    <name evidence="3" type="ordered locus">Aeqsu_0673</name>
</gene>
<comment type="similarity">
    <text evidence="1">Belongs to the metallophosphoesterase superfamily. YfcE family.</text>
</comment>
<dbReference type="PANTHER" id="PTHR42850">
    <property type="entry name" value="METALLOPHOSPHOESTERASE"/>
    <property type="match status" value="1"/>
</dbReference>
<reference evidence="3 4" key="1">
    <citation type="submission" date="2012-06" db="EMBL/GenBank/DDBJ databases">
        <title>The complete genome of Aequorivita sublithincola DSM 14238.</title>
        <authorList>
            <consortium name="US DOE Joint Genome Institute (JGI-PGF)"/>
            <person name="Lucas S."/>
            <person name="Copeland A."/>
            <person name="Lapidus A."/>
            <person name="Goodwin L."/>
            <person name="Pitluck S."/>
            <person name="Peters L."/>
            <person name="Munk A.C.C."/>
            <person name="Kyrpides N."/>
            <person name="Mavromatis K."/>
            <person name="Pagani I."/>
            <person name="Ivanova N."/>
            <person name="Ovchinnikova G."/>
            <person name="Zeytun A."/>
            <person name="Detter J.C."/>
            <person name="Han C."/>
            <person name="Land M."/>
            <person name="Hauser L."/>
            <person name="Markowitz V."/>
            <person name="Cheng J.-F."/>
            <person name="Hugenholtz P."/>
            <person name="Woyke T."/>
            <person name="Wu D."/>
            <person name="Tindall B."/>
            <person name="Faehnrich R."/>
            <person name="Brambilla E."/>
            <person name="Klenk H.-P."/>
            <person name="Eisen J.A."/>
        </authorList>
    </citation>
    <scope>NUCLEOTIDE SEQUENCE [LARGE SCALE GENOMIC DNA]</scope>
    <source>
        <strain evidence="4">DSM 14238 / LMG 21431 / ACAM 643 / 9-3</strain>
    </source>
</reference>
<dbReference type="PIRSF" id="PIRSF000883">
    <property type="entry name" value="Pesterase_MJ0912"/>
    <property type="match status" value="1"/>
</dbReference>
<evidence type="ECO:0000313" key="4">
    <source>
        <dbReference type="Proteomes" id="UP000006049"/>
    </source>
</evidence>
<accession>I3YT63</accession>
<sequence length="289" mass="32596">MGNWQLHTFIFNTNLDKKIEHIKNLKGKVLLFGGVYSNLQALEKLKSIAESENIPPENCICTGDIVGYCAQPEETVQLFKIWGAKSIVGNVEIQLSEGAEDCGCDFKEGGRCDGFSQLWYPFAQSKLSKSSLDFIKTLPDFLQFEYAGKKVTVVHGSYFNVSEFIFKSTPWETKLEDLKATKSDVIIAGHCGLPFHHTQENKIWLNPGVIGMPANDGTPQVWYMILNDKKDELTFSHHRMDYNFMLTSKLMQNGLLPQEYARTITTGIWNNTEILPAIESGWQGFGIPL</sequence>
<organism evidence="3 4">
    <name type="scientific">Aequorivita sublithincola (strain DSM 14238 / LMG 21431 / ACAM 643 / 9-3)</name>
    <dbReference type="NCBI Taxonomy" id="746697"/>
    <lineage>
        <taxon>Bacteria</taxon>
        <taxon>Pseudomonadati</taxon>
        <taxon>Bacteroidota</taxon>
        <taxon>Flavobacteriia</taxon>
        <taxon>Flavobacteriales</taxon>
        <taxon>Flavobacteriaceae</taxon>
        <taxon>Aequorivita</taxon>
    </lineage>
</organism>
<evidence type="ECO:0000256" key="1">
    <source>
        <dbReference type="ARBA" id="ARBA00008950"/>
    </source>
</evidence>
<name>I3YT63_AEQSU</name>
<dbReference type="Proteomes" id="UP000006049">
    <property type="component" value="Chromosome"/>
</dbReference>